<reference evidence="5 6" key="1">
    <citation type="submission" date="2016-11" db="EMBL/GenBank/DDBJ databases">
        <authorList>
            <person name="Jaros S."/>
            <person name="Januszkiewicz K."/>
            <person name="Wedrychowicz H."/>
        </authorList>
    </citation>
    <scope>NUCLEOTIDE SEQUENCE [LARGE SCALE GENOMIC DNA]</scope>
    <source>
        <strain evidence="5 6">DSM 27063</strain>
    </source>
</reference>
<dbReference type="InterPro" id="IPR000792">
    <property type="entry name" value="Tscrpt_reg_LuxR_C"/>
</dbReference>
<evidence type="ECO:0000256" key="1">
    <source>
        <dbReference type="ARBA" id="ARBA00023015"/>
    </source>
</evidence>
<dbReference type="EMBL" id="FQZE01000029">
    <property type="protein sequence ID" value="SHJ76670.1"/>
    <property type="molecule type" value="Genomic_DNA"/>
</dbReference>
<dbReference type="CDD" id="cd06170">
    <property type="entry name" value="LuxR_C_like"/>
    <property type="match status" value="1"/>
</dbReference>
<sequence>MNRKIFIIHSSEIIRKGINAILRSYFNAEIIMLEKTEELKAFCELKGQEIVIIGENITATKINNYKLLQTNNEVKWIDFINEKEDRDEPLPFCKFYITTQTGAVQLQKMVSRCLNKTRKQTQNNESEELSVREKEVLKLVALGHSNKVIAEKLFISIHTVISHRKNITEKTGIKSISGLTVYAILNNLIDTENINPEDLI</sequence>
<dbReference type="Proteomes" id="UP000184050">
    <property type="component" value="Unassembled WGS sequence"/>
</dbReference>
<evidence type="ECO:0000313" key="5">
    <source>
        <dbReference type="EMBL" id="SHJ76670.1"/>
    </source>
</evidence>
<dbReference type="GO" id="GO:0006355">
    <property type="term" value="P:regulation of DNA-templated transcription"/>
    <property type="evidence" value="ECO:0007669"/>
    <property type="project" value="InterPro"/>
</dbReference>
<dbReference type="PRINTS" id="PR00038">
    <property type="entry name" value="HTHLUXR"/>
</dbReference>
<proteinExistence type="predicted"/>
<evidence type="ECO:0000256" key="3">
    <source>
        <dbReference type="ARBA" id="ARBA00023163"/>
    </source>
</evidence>
<evidence type="ECO:0000259" key="4">
    <source>
        <dbReference type="PROSITE" id="PS50043"/>
    </source>
</evidence>
<evidence type="ECO:0000256" key="2">
    <source>
        <dbReference type="ARBA" id="ARBA00023125"/>
    </source>
</evidence>
<dbReference type="PROSITE" id="PS50043">
    <property type="entry name" value="HTH_LUXR_2"/>
    <property type="match status" value="1"/>
</dbReference>
<gene>
    <name evidence="5" type="ORF">SAMN05444280_12916</name>
</gene>
<dbReference type="OrthoDB" id="9797341at2"/>
<dbReference type="PROSITE" id="PS00622">
    <property type="entry name" value="HTH_LUXR_1"/>
    <property type="match status" value="1"/>
</dbReference>
<dbReference type="GO" id="GO:0003677">
    <property type="term" value="F:DNA binding"/>
    <property type="evidence" value="ECO:0007669"/>
    <property type="project" value="UniProtKB-KW"/>
</dbReference>
<accession>A0A1M6LZX6</accession>
<dbReference type="InterPro" id="IPR016032">
    <property type="entry name" value="Sig_transdc_resp-reg_C-effctor"/>
</dbReference>
<dbReference type="Pfam" id="PF00196">
    <property type="entry name" value="GerE"/>
    <property type="match status" value="1"/>
</dbReference>
<dbReference type="SUPFAM" id="SSF46894">
    <property type="entry name" value="C-terminal effector domain of the bipartite response regulators"/>
    <property type="match status" value="1"/>
</dbReference>
<dbReference type="STRING" id="1168035.SAMN05444280_12916"/>
<evidence type="ECO:0000313" key="6">
    <source>
        <dbReference type="Proteomes" id="UP000184050"/>
    </source>
</evidence>
<dbReference type="InterPro" id="IPR036388">
    <property type="entry name" value="WH-like_DNA-bd_sf"/>
</dbReference>
<feature type="domain" description="HTH luxR-type" evidence="4">
    <location>
        <begin position="122"/>
        <end position="187"/>
    </location>
</feature>
<dbReference type="AlphaFoldDB" id="A0A1M6LZX6"/>
<keyword evidence="3" id="KW-0804">Transcription</keyword>
<dbReference type="SMART" id="SM00421">
    <property type="entry name" value="HTH_LUXR"/>
    <property type="match status" value="1"/>
</dbReference>
<protein>
    <submittedName>
        <fullName evidence="5">DNA-binding response regulator, NarL/FixJ family, contains REC and HTH domains</fullName>
    </submittedName>
</protein>
<keyword evidence="6" id="KW-1185">Reference proteome</keyword>
<dbReference type="Gene3D" id="1.10.10.10">
    <property type="entry name" value="Winged helix-like DNA-binding domain superfamily/Winged helix DNA-binding domain"/>
    <property type="match status" value="1"/>
</dbReference>
<dbReference type="PANTHER" id="PTHR44688">
    <property type="entry name" value="DNA-BINDING TRANSCRIPTIONAL ACTIVATOR DEVR_DOSR"/>
    <property type="match status" value="1"/>
</dbReference>
<name>A0A1M6LZX6_9BACT</name>
<keyword evidence="2 5" id="KW-0238">DNA-binding</keyword>
<dbReference type="PANTHER" id="PTHR44688:SF16">
    <property type="entry name" value="DNA-BINDING TRANSCRIPTIONAL ACTIVATOR DEVR_DOSR"/>
    <property type="match status" value="1"/>
</dbReference>
<organism evidence="5 6">
    <name type="scientific">Tangfeifania diversioriginum</name>
    <dbReference type="NCBI Taxonomy" id="1168035"/>
    <lineage>
        <taxon>Bacteria</taxon>
        <taxon>Pseudomonadati</taxon>
        <taxon>Bacteroidota</taxon>
        <taxon>Bacteroidia</taxon>
        <taxon>Marinilabiliales</taxon>
        <taxon>Prolixibacteraceae</taxon>
        <taxon>Tangfeifania</taxon>
    </lineage>
</organism>
<keyword evidence="1" id="KW-0805">Transcription regulation</keyword>
<dbReference type="RefSeq" id="WP_073172011.1">
    <property type="nucleotide sequence ID" value="NZ_FQZE01000029.1"/>
</dbReference>